<gene>
    <name evidence="1" type="ORF">C2R22_09620</name>
</gene>
<protein>
    <recommendedName>
        <fullName evidence="3">Cytochrome P450</fullName>
    </recommendedName>
</protein>
<organism evidence="1 2">
    <name type="scientific">Salinigranum rubrum</name>
    <dbReference type="NCBI Taxonomy" id="755307"/>
    <lineage>
        <taxon>Archaea</taxon>
        <taxon>Methanobacteriati</taxon>
        <taxon>Methanobacteriota</taxon>
        <taxon>Stenosarchaea group</taxon>
        <taxon>Halobacteria</taxon>
        <taxon>Halobacteriales</taxon>
        <taxon>Haloferacaceae</taxon>
        <taxon>Salinigranum</taxon>
    </lineage>
</organism>
<accession>A0A2I8VIY5</accession>
<dbReference type="Proteomes" id="UP000236584">
    <property type="component" value="Chromosome"/>
</dbReference>
<name>A0A2I8VIY5_9EURY</name>
<reference evidence="1 2" key="1">
    <citation type="submission" date="2018-01" db="EMBL/GenBank/DDBJ databases">
        <title>Complete genome sequence of Salinigranum rubrum GX10T, an extremely halophilic archaeon isolated from a marine solar saltern.</title>
        <authorList>
            <person name="Han S."/>
        </authorList>
    </citation>
    <scope>NUCLEOTIDE SEQUENCE [LARGE SCALE GENOMIC DNA]</scope>
    <source>
        <strain evidence="1 2">GX10</strain>
    </source>
</reference>
<keyword evidence="2" id="KW-1185">Reference proteome</keyword>
<dbReference type="AlphaFoldDB" id="A0A2I8VIY5"/>
<proteinExistence type="predicted"/>
<dbReference type="GO" id="GO:0016705">
    <property type="term" value="F:oxidoreductase activity, acting on paired donors, with incorporation or reduction of molecular oxygen"/>
    <property type="evidence" value="ECO:0007669"/>
    <property type="project" value="InterPro"/>
</dbReference>
<dbReference type="GO" id="GO:0005506">
    <property type="term" value="F:iron ion binding"/>
    <property type="evidence" value="ECO:0007669"/>
    <property type="project" value="InterPro"/>
</dbReference>
<dbReference type="KEGG" id="srub:C2R22_09620"/>
<dbReference type="GO" id="GO:0020037">
    <property type="term" value="F:heme binding"/>
    <property type="evidence" value="ECO:0007669"/>
    <property type="project" value="InterPro"/>
</dbReference>
<evidence type="ECO:0008006" key="3">
    <source>
        <dbReference type="Google" id="ProtNLM"/>
    </source>
</evidence>
<dbReference type="RefSeq" id="WP_103425564.1">
    <property type="nucleotide sequence ID" value="NZ_CP026309.1"/>
</dbReference>
<dbReference type="InterPro" id="IPR036396">
    <property type="entry name" value="Cyt_P450_sf"/>
</dbReference>
<evidence type="ECO:0000313" key="2">
    <source>
        <dbReference type="Proteomes" id="UP000236584"/>
    </source>
</evidence>
<dbReference type="Gene3D" id="1.10.630.10">
    <property type="entry name" value="Cytochrome P450"/>
    <property type="match status" value="1"/>
</dbReference>
<dbReference type="GeneID" id="35592349"/>
<evidence type="ECO:0000313" key="1">
    <source>
        <dbReference type="EMBL" id="AUV81875.1"/>
    </source>
</evidence>
<dbReference type="GO" id="GO:0004497">
    <property type="term" value="F:monooxygenase activity"/>
    <property type="evidence" value="ECO:0007669"/>
    <property type="project" value="InterPro"/>
</dbReference>
<dbReference type="SUPFAM" id="SSF48264">
    <property type="entry name" value="Cytochrome P450"/>
    <property type="match status" value="1"/>
</dbReference>
<sequence>MLAHPAYVERVLVDDREAFEKTDDFTEAFGRGLVVVEGEEWTEQREFLQPLCYGDAIRAYADTMVDRIERRVDR</sequence>
<dbReference type="EMBL" id="CP026309">
    <property type="protein sequence ID" value="AUV81875.1"/>
    <property type="molecule type" value="Genomic_DNA"/>
</dbReference>